<dbReference type="SMART" id="SM01043">
    <property type="entry name" value="BTAD"/>
    <property type="match status" value="1"/>
</dbReference>
<dbReference type="SUPFAM" id="SSF46894">
    <property type="entry name" value="C-terminal effector domain of the bipartite response regulators"/>
    <property type="match status" value="1"/>
</dbReference>
<dbReference type="AlphaFoldDB" id="A0A369XG86"/>
<dbReference type="SUPFAM" id="SSF52540">
    <property type="entry name" value="P-loop containing nucleoside triphosphate hydrolases"/>
    <property type="match status" value="1"/>
</dbReference>
<feature type="compositionally biased region" description="Basic residues" evidence="1">
    <location>
        <begin position="29"/>
        <end position="41"/>
    </location>
</feature>
<protein>
    <recommendedName>
        <fullName evidence="2">Bacterial transcriptional activator domain-containing protein</fullName>
    </recommendedName>
</protein>
<dbReference type="InterPro" id="IPR027417">
    <property type="entry name" value="P-loop_NTPase"/>
</dbReference>
<evidence type="ECO:0000259" key="2">
    <source>
        <dbReference type="SMART" id="SM01043"/>
    </source>
</evidence>
<dbReference type="Proteomes" id="UP000253831">
    <property type="component" value="Unassembled WGS sequence"/>
</dbReference>
<dbReference type="InterPro" id="IPR036388">
    <property type="entry name" value="WH-like_DNA-bd_sf"/>
</dbReference>
<gene>
    <name evidence="3" type="ORF">DVS81_18575</name>
</gene>
<dbReference type="InterPro" id="IPR016032">
    <property type="entry name" value="Sig_transdc_resp-reg_C-effctor"/>
</dbReference>
<name>A0A369XG86_9PROT</name>
<evidence type="ECO:0000256" key="1">
    <source>
        <dbReference type="SAM" id="MobiDB-lite"/>
    </source>
</evidence>
<dbReference type="InterPro" id="IPR051677">
    <property type="entry name" value="AfsR-DnrI-RedD_regulator"/>
</dbReference>
<evidence type="ECO:0000313" key="3">
    <source>
        <dbReference type="EMBL" id="RDE49093.1"/>
    </source>
</evidence>
<dbReference type="InterPro" id="IPR059106">
    <property type="entry name" value="WHD_MalT"/>
</dbReference>
<dbReference type="EMBL" id="QPGA01000058">
    <property type="protein sequence ID" value="RDE49093.1"/>
    <property type="molecule type" value="Genomic_DNA"/>
</dbReference>
<dbReference type="Pfam" id="PF03704">
    <property type="entry name" value="BTAD"/>
    <property type="match status" value="1"/>
</dbReference>
<proteinExistence type="predicted"/>
<feature type="region of interest" description="Disordered" evidence="1">
    <location>
        <begin position="29"/>
        <end position="51"/>
    </location>
</feature>
<dbReference type="SUPFAM" id="SSF48452">
    <property type="entry name" value="TPR-like"/>
    <property type="match status" value="1"/>
</dbReference>
<dbReference type="InterPro" id="IPR005158">
    <property type="entry name" value="BTAD"/>
</dbReference>
<evidence type="ECO:0000313" key="4">
    <source>
        <dbReference type="Proteomes" id="UP000253831"/>
    </source>
</evidence>
<dbReference type="InterPro" id="IPR011990">
    <property type="entry name" value="TPR-like_helical_dom_sf"/>
</dbReference>
<reference evidence="3 4" key="1">
    <citation type="submission" date="2018-05" db="EMBL/GenBank/DDBJ databases">
        <title>Integrated omic analyses show evidence that a Ca. Accumulibacter phosphatis strain performs denitrification under micro-aerobic conditions.</title>
        <authorList>
            <person name="Camejo P.Y."/>
            <person name="Katherine M.D."/>
            <person name="Daniel N.R."/>
        </authorList>
    </citation>
    <scope>NUCLEOTIDE SEQUENCE [LARGE SCALE GENOMIC DNA]</scope>
    <source>
        <strain evidence="3">UW-LDO-IC</strain>
    </source>
</reference>
<organism evidence="3 4">
    <name type="scientific">Candidatus Accumulibacter meliphilus</name>
    <dbReference type="NCBI Taxonomy" id="2211374"/>
    <lineage>
        <taxon>Bacteria</taxon>
        <taxon>Pseudomonadati</taxon>
        <taxon>Pseudomonadota</taxon>
        <taxon>Betaproteobacteria</taxon>
        <taxon>Candidatus Accumulibacter</taxon>
    </lineage>
</organism>
<accession>A0A369XG86</accession>
<comment type="caution">
    <text evidence="3">The sequence shown here is derived from an EMBL/GenBank/DDBJ whole genome shotgun (WGS) entry which is preliminary data.</text>
</comment>
<dbReference type="PANTHER" id="PTHR35807">
    <property type="entry name" value="TRANSCRIPTIONAL REGULATOR REDD-RELATED"/>
    <property type="match status" value="1"/>
</dbReference>
<sequence>MLSFQQCYSKALRSPAWALADKKLKKLKKRNKSRKIRKGGKHMPVEGASPGFTKLSRPRLARVHPRERLFRRLDECLEHSAAWVSGEAGTGKTTLISSYLEVRKLPALWYRVGCADMDATACCHHLQDIVNRAAPGRASAPPIVAAAKTSNKAPSWRQFFGTLYASIGASRVLVMDNSQEALSSAAFRSFLLAAISEASIGIRLIIASRTRPPSDFVRLRANAKLVVLESDELWFTEAESIAVQRLMATTSSVRSVDHMRSLHRLSGGWPAALKLMQEQQKRATPAAVSGRVSIDDAICDYLAAEVFNDHTAATRSFLLKVAHVPLMTVPVAEELGDRLDAAQILQTMHVGNVFSSVHSAAGERQYEFHPLFREFLLLRGRVDLSAKLRDRIARKAAVLLEQRGDLDAAAQVLIRGNYWDELQGLAIQQAPSLIARGLHQSLSAWLENIPDDRLASDPWLCYWYGVALLPFAAAAAAKWLQRAYERFREQQIDDGAFLAWSAIVDSICFEWADFRQLDHWLDEAESLRAVFGAPTDELATRIAASTFGALLYRRPQDPTMHCRAEQLLLHVEACSDPSQRILLGCHLHIHYLAGVGLNGELERLMKSIECPEETALTPFAKALLWALKSLYHRSRGRTAEAVAAAESASRVAHENGLRSGNGLLGTLRAHAWLNNGELARGREALGELEALLDPMRRIEVAHFHYLACLASLIADEGAQAMHQITIANAIVQRYGGPQQHALASLAQAQALHALHRTTEARSVLEHGRQIALSMRSDILCFQADLCEALFALDDGNIQGCAKALQAAFSVGAEHDYLNHNSFRPLLMARLCVFALAHGIFPQYARRLIRQRRLRPPHMEVTHWPWPVKIYTLGRFSLVVDGEVLAKAGSSPQKPVELLQVLIALGGRQIAIPILIETLWPDAESKGGRGAFESTLSRLRRLLGHDDSLLIEGGRITLNPALCWVDVWSFERLLGRLQETLRDPGRAEPTRLLEQTDKLLRLYQGEFLDLEECRLGRLSLQERLRARFVNALAKVGGHLEATVLWGPAAKLYRRAIEIEPLAEKAYRRLMLCLLRQGETAEALYVYFRCCEALSAGLGTTPSRETEVIRGELERASAPAGSDR</sequence>
<dbReference type="GO" id="GO:0003677">
    <property type="term" value="F:DNA binding"/>
    <property type="evidence" value="ECO:0007669"/>
    <property type="project" value="InterPro"/>
</dbReference>
<feature type="domain" description="Bacterial transcriptional activator" evidence="2">
    <location>
        <begin position="964"/>
        <end position="1112"/>
    </location>
</feature>
<dbReference type="Pfam" id="PF25873">
    <property type="entry name" value="WHD_MalT"/>
    <property type="match status" value="1"/>
</dbReference>
<dbReference type="Gene3D" id="1.10.10.10">
    <property type="entry name" value="Winged helix-like DNA-binding domain superfamily/Winged helix DNA-binding domain"/>
    <property type="match status" value="1"/>
</dbReference>
<dbReference type="Gene3D" id="1.25.40.10">
    <property type="entry name" value="Tetratricopeptide repeat domain"/>
    <property type="match status" value="1"/>
</dbReference>
<dbReference type="GO" id="GO:0006355">
    <property type="term" value="P:regulation of DNA-templated transcription"/>
    <property type="evidence" value="ECO:0007669"/>
    <property type="project" value="InterPro"/>
</dbReference>